<evidence type="ECO:0008006" key="4">
    <source>
        <dbReference type="Google" id="ProtNLM"/>
    </source>
</evidence>
<organism evidence="2 3">
    <name type="scientific">Pseudonocardia lutea</name>
    <dbReference type="NCBI Taxonomy" id="2172015"/>
    <lineage>
        <taxon>Bacteria</taxon>
        <taxon>Bacillati</taxon>
        <taxon>Actinomycetota</taxon>
        <taxon>Actinomycetes</taxon>
        <taxon>Pseudonocardiales</taxon>
        <taxon>Pseudonocardiaceae</taxon>
        <taxon>Pseudonocardia</taxon>
    </lineage>
</organism>
<feature type="transmembrane region" description="Helical" evidence="1">
    <location>
        <begin position="62"/>
        <end position="83"/>
    </location>
</feature>
<protein>
    <recommendedName>
        <fullName evidence="4">DUF3040 family protein</fullName>
    </recommendedName>
</protein>
<evidence type="ECO:0000313" key="2">
    <source>
        <dbReference type="EMBL" id="MFC5947250.1"/>
    </source>
</evidence>
<gene>
    <name evidence="2" type="ORF">ACFQH9_03035</name>
</gene>
<sequence length="93" mass="9958">MAWTGPPDVARITPSAPLVPFVRFVRSWAHGRRESEVSMLRVLGAALLVVLAFTLAGALYQVLAWAVAVGALVFAGVVVWSLWSRDGGAGVRR</sequence>
<evidence type="ECO:0000313" key="3">
    <source>
        <dbReference type="Proteomes" id="UP001596119"/>
    </source>
</evidence>
<keyword evidence="1" id="KW-1133">Transmembrane helix</keyword>
<name>A0ABW1I2B7_9PSEU</name>
<keyword evidence="3" id="KW-1185">Reference proteome</keyword>
<dbReference type="Proteomes" id="UP001596119">
    <property type="component" value="Unassembled WGS sequence"/>
</dbReference>
<keyword evidence="1" id="KW-0812">Transmembrane</keyword>
<evidence type="ECO:0000256" key="1">
    <source>
        <dbReference type="SAM" id="Phobius"/>
    </source>
</evidence>
<reference evidence="3" key="1">
    <citation type="journal article" date="2019" name="Int. J. Syst. Evol. Microbiol.">
        <title>The Global Catalogue of Microorganisms (GCM) 10K type strain sequencing project: providing services to taxonomists for standard genome sequencing and annotation.</title>
        <authorList>
            <consortium name="The Broad Institute Genomics Platform"/>
            <consortium name="The Broad Institute Genome Sequencing Center for Infectious Disease"/>
            <person name="Wu L."/>
            <person name="Ma J."/>
        </authorList>
    </citation>
    <scope>NUCLEOTIDE SEQUENCE [LARGE SCALE GENOMIC DNA]</scope>
    <source>
        <strain evidence="3">CGMCC 4.7397</strain>
    </source>
</reference>
<dbReference type="EMBL" id="JBHSQK010000007">
    <property type="protein sequence ID" value="MFC5947250.1"/>
    <property type="molecule type" value="Genomic_DNA"/>
</dbReference>
<keyword evidence="1" id="KW-0472">Membrane</keyword>
<comment type="caution">
    <text evidence="2">The sequence shown here is derived from an EMBL/GenBank/DDBJ whole genome shotgun (WGS) entry which is preliminary data.</text>
</comment>
<accession>A0ABW1I2B7</accession>
<feature type="transmembrane region" description="Helical" evidence="1">
    <location>
        <begin position="38"/>
        <end position="56"/>
    </location>
</feature>
<proteinExistence type="predicted"/>